<dbReference type="EMBL" id="JAAFYZ010000118">
    <property type="protein sequence ID" value="MBS2550889.1"/>
    <property type="molecule type" value="Genomic_DNA"/>
</dbReference>
<dbReference type="InterPro" id="IPR015919">
    <property type="entry name" value="Cadherin-like_sf"/>
</dbReference>
<gene>
    <name evidence="3" type="ORF">KGQ19_28855</name>
</gene>
<dbReference type="Pfam" id="PF00754">
    <property type="entry name" value="F5_F8_type_C"/>
    <property type="match status" value="1"/>
</dbReference>
<evidence type="ECO:0000313" key="3">
    <source>
        <dbReference type="EMBL" id="MBS2550889.1"/>
    </source>
</evidence>
<dbReference type="CDD" id="cd00161">
    <property type="entry name" value="beta-trefoil_Ricin-like"/>
    <property type="match status" value="1"/>
</dbReference>
<evidence type="ECO:0000259" key="2">
    <source>
        <dbReference type="PROSITE" id="PS50022"/>
    </source>
</evidence>
<accession>A0ABS5KY48</accession>
<dbReference type="SUPFAM" id="SSF50370">
    <property type="entry name" value="Ricin B-like lectins"/>
    <property type="match status" value="2"/>
</dbReference>
<dbReference type="RefSeq" id="WP_212014604.1">
    <property type="nucleotide sequence ID" value="NZ_JAAFYZ010000118.1"/>
</dbReference>
<dbReference type="SMART" id="SM00231">
    <property type="entry name" value="FA58C"/>
    <property type="match status" value="1"/>
</dbReference>
<dbReference type="Gene3D" id="2.60.120.260">
    <property type="entry name" value="Galactose-binding domain-like"/>
    <property type="match status" value="1"/>
</dbReference>
<dbReference type="Gene3D" id="2.60.40.10">
    <property type="entry name" value="Immunoglobulins"/>
    <property type="match status" value="1"/>
</dbReference>
<dbReference type="Gene3D" id="2.80.10.50">
    <property type="match status" value="2"/>
</dbReference>
<feature type="region of interest" description="Disordered" evidence="1">
    <location>
        <begin position="667"/>
        <end position="689"/>
    </location>
</feature>
<feature type="region of interest" description="Disordered" evidence="1">
    <location>
        <begin position="189"/>
        <end position="220"/>
    </location>
</feature>
<dbReference type="SUPFAM" id="SSF49313">
    <property type="entry name" value="Cadherin-like"/>
    <property type="match status" value="1"/>
</dbReference>
<dbReference type="Pfam" id="PF14200">
    <property type="entry name" value="RicinB_lectin_2"/>
    <property type="match status" value="1"/>
</dbReference>
<dbReference type="SUPFAM" id="SSF49785">
    <property type="entry name" value="Galactose-binding domain-like"/>
    <property type="match status" value="1"/>
</dbReference>
<evidence type="ECO:0000256" key="1">
    <source>
        <dbReference type="SAM" id="MobiDB-lite"/>
    </source>
</evidence>
<dbReference type="Pfam" id="PF00652">
    <property type="entry name" value="Ricin_B_lectin"/>
    <property type="match status" value="1"/>
</dbReference>
<dbReference type="InterPro" id="IPR008979">
    <property type="entry name" value="Galactose-bd-like_sf"/>
</dbReference>
<dbReference type="Pfam" id="PF05345">
    <property type="entry name" value="He_PIG"/>
    <property type="match status" value="1"/>
</dbReference>
<dbReference type="PROSITE" id="PS50231">
    <property type="entry name" value="RICIN_B_LECTIN"/>
    <property type="match status" value="2"/>
</dbReference>
<dbReference type="InterPro" id="IPR013783">
    <property type="entry name" value="Ig-like_fold"/>
</dbReference>
<evidence type="ECO:0000313" key="4">
    <source>
        <dbReference type="Proteomes" id="UP000730482"/>
    </source>
</evidence>
<dbReference type="InterPro" id="IPR000772">
    <property type="entry name" value="Ricin_B_lectin"/>
</dbReference>
<feature type="domain" description="F5/8 type C" evidence="2">
    <location>
        <begin position="786"/>
        <end position="924"/>
    </location>
</feature>
<dbReference type="InterPro" id="IPR000421">
    <property type="entry name" value="FA58C"/>
</dbReference>
<sequence length="924" mass="96266">MVTIGGKCLSDATNVAQLAACDGSSAQSWTWNGDGTVTVSGKCLDITGASDANGALAQLYACSPGAAQQKFKWLPDGTVYSAKSGKCLEVQGGSAADNARIGLEPCDPSQPLEVWKATTAPPPQYTLSAGTPVNYPNPDDTPASVYTDANGQFYYQQSHSLYGATDSRQWSFYSGSDFDTATLAPISTSVNPANKNDSNGDTTWRCDNSPTGVTSTNAPSGSGYAERNYCDLSGTWVDPDTGWWYGLIHNEFTPQPFGDGLHYDAIDYAVSKDHGATWSIAGHAVTSPFSTARDDTKQFPNQTYYYGDGDQRLFVDYASGYFYAFYATRVLDKSGGGTVWLQHVARAPISQKMATSSWRKWYNGAWQSPGVGGPESDIIPAEGVGSGYVASGNDYRPSTSGTVGAQVAAGAMPDNSQLAVMNVAWDAYLGKYIGTPQNNIAQATNTLTPLHFYTTDDLATQKWTDMGLVSSLPNAAWYRWFLDSSTLTSSTVVGKTFRSYCAYYCSTYTSEYSPVTIAPQSSAALPKGPVSSGVSYEIGAGDGRYLAQRGSALTTVAAAGSAAGPAGTSSAQTWKFTPTGDGFFTIANSASGRVLGVNSTSNAGRAWDAPVSLGTPGAPGASPTTGQQWSIQTIVQSPAARGHSTATGSYRLVNRYSGLALSLTGSGPLPVATSPQRGWDNSGSGGDTRPASAQALGFTAVSGHPGNTIRVTSPGNQTSAAGTPISPLTIAASDSAPRQKLTYSATGLPNGVAFNTATGQITGTPTGNGATTPVITATDATGATGNATFTWTVVGNDLALNKPTTASSAQSGGNYAANQATDGNPNTRWSSDPSDPQWLQVDLGATHPINEVKLAWEAAYGQAFQIQTSNDGTTWTTIYSTTTGSGGTQDLTGLSGSGRYVRMYGTVRGSGYGYSLWSFEVYGS</sequence>
<keyword evidence="4" id="KW-1185">Reference proteome</keyword>
<proteinExistence type="predicted"/>
<protein>
    <submittedName>
        <fullName evidence="3">Discoidin domain-containing protein</fullName>
    </submittedName>
</protein>
<organism evidence="3 4">
    <name type="scientific">Catenulispora pinistramenti</name>
    <dbReference type="NCBI Taxonomy" id="2705254"/>
    <lineage>
        <taxon>Bacteria</taxon>
        <taxon>Bacillati</taxon>
        <taxon>Actinomycetota</taxon>
        <taxon>Actinomycetes</taxon>
        <taxon>Catenulisporales</taxon>
        <taxon>Catenulisporaceae</taxon>
        <taxon>Catenulispora</taxon>
    </lineage>
</organism>
<reference evidence="3 4" key="1">
    <citation type="submission" date="2020-02" db="EMBL/GenBank/DDBJ databases">
        <title>Acidophilic actinobacteria isolated from forest soil.</title>
        <authorList>
            <person name="Golinska P."/>
        </authorList>
    </citation>
    <scope>NUCLEOTIDE SEQUENCE [LARGE SCALE GENOMIC DNA]</scope>
    <source>
        <strain evidence="3 4">NL8</strain>
    </source>
</reference>
<feature type="compositionally biased region" description="Polar residues" evidence="1">
    <location>
        <begin position="673"/>
        <end position="682"/>
    </location>
</feature>
<dbReference type="PROSITE" id="PS50022">
    <property type="entry name" value="FA58C_3"/>
    <property type="match status" value="1"/>
</dbReference>
<feature type="region of interest" description="Disordered" evidence="1">
    <location>
        <begin position="804"/>
        <end position="834"/>
    </location>
</feature>
<comment type="caution">
    <text evidence="3">The sequence shown here is derived from an EMBL/GenBank/DDBJ whole genome shotgun (WGS) entry which is preliminary data.</text>
</comment>
<dbReference type="InterPro" id="IPR035992">
    <property type="entry name" value="Ricin_B-like_lectins"/>
</dbReference>
<dbReference type="Proteomes" id="UP000730482">
    <property type="component" value="Unassembled WGS sequence"/>
</dbReference>
<dbReference type="SMART" id="SM00458">
    <property type="entry name" value="RICIN"/>
    <property type="match status" value="2"/>
</dbReference>
<name>A0ABS5KY48_9ACTN</name>